<sequence>MFSLRTAITTGLVALTLAGTTLATTADANARDRFWPGLATGLVGGAIIGGALSQPRYYAPPAYYRPVYRPYVVVNEYPRCHTVWRQNAWGDQYRARVCS</sequence>
<keyword evidence="1" id="KW-0472">Membrane</keyword>
<reference evidence="3 4" key="1">
    <citation type="journal article" date="2016" name="Syst. Appl. Microbiol.">
        <title>Pararhizobium polonicum sp. nov. isolated from tumors on stone fruit rootstocks.</title>
        <authorList>
            <person name="Pulawska J."/>
            <person name="Kuzmanovic N."/>
            <person name="Willems A."/>
            <person name="Pothier J.F."/>
        </authorList>
    </citation>
    <scope>NUCLEOTIDE SEQUENCE [LARGE SCALE GENOMIC DNA]</scope>
    <source>
        <strain evidence="3 4">F5.1</strain>
    </source>
</reference>
<evidence type="ECO:0000313" key="4">
    <source>
        <dbReference type="Proteomes" id="UP000093111"/>
    </source>
</evidence>
<dbReference type="EMBL" id="LGLV01000015">
    <property type="protein sequence ID" value="OBZ93168.1"/>
    <property type="molecule type" value="Genomic_DNA"/>
</dbReference>
<comment type="caution">
    <text evidence="3">The sequence shown here is derived from an EMBL/GenBank/DDBJ whole genome shotgun (WGS) entry which is preliminary data.</text>
</comment>
<proteinExistence type="predicted"/>
<name>A0A1C7NVY3_9HYPH</name>
<dbReference type="PATRIC" id="fig|1612624.7.peg.2087"/>
<feature type="transmembrane region" description="Helical" evidence="1">
    <location>
        <begin position="33"/>
        <end position="52"/>
    </location>
</feature>
<dbReference type="RefSeq" id="WP_068956595.1">
    <property type="nucleotide sequence ID" value="NZ_LGLV01000015.1"/>
</dbReference>
<gene>
    <name evidence="3" type="ORF">ADU59_22095</name>
</gene>
<feature type="signal peptide" evidence="2">
    <location>
        <begin position="1"/>
        <end position="23"/>
    </location>
</feature>
<keyword evidence="2" id="KW-0732">Signal</keyword>
<protein>
    <submittedName>
        <fullName evidence="3">Uncharacterized protein</fullName>
    </submittedName>
</protein>
<accession>A0A1C7NVY3</accession>
<keyword evidence="1" id="KW-1133">Transmembrane helix</keyword>
<keyword evidence="4" id="KW-1185">Reference proteome</keyword>
<dbReference type="AlphaFoldDB" id="A0A1C7NVY3"/>
<evidence type="ECO:0000256" key="2">
    <source>
        <dbReference type="SAM" id="SignalP"/>
    </source>
</evidence>
<feature type="chain" id="PRO_5008889958" evidence="2">
    <location>
        <begin position="24"/>
        <end position="99"/>
    </location>
</feature>
<organism evidence="3 4">
    <name type="scientific">Pararhizobium polonicum</name>
    <dbReference type="NCBI Taxonomy" id="1612624"/>
    <lineage>
        <taxon>Bacteria</taxon>
        <taxon>Pseudomonadati</taxon>
        <taxon>Pseudomonadota</taxon>
        <taxon>Alphaproteobacteria</taxon>
        <taxon>Hyphomicrobiales</taxon>
        <taxon>Rhizobiaceae</taxon>
        <taxon>Rhizobium/Agrobacterium group</taxon>
        <taxon>Pararhizobium</taxon>
    </lineage>
</organism>
<evidence type="ECO:0000256" key="1">
    <source>
        <dbReference type="SAM" id="Phobius"/>
    </source>
</evidence>
<dbReference type="Proteomes" id="UP000093111">
    <property type="component" value="Unassembled WGS sequence"/>
</dbReference>
<keyword evidence="1" id="KW-0812">Transmembrane</keyword>
<evidence type="ECO:0000313" key="3">
    <source>
        <dbReference type="EMBL" id="OBZ93168.1"/>
    </source>
</evidence>